<evidence type="ECO:0000256" key="1">
    <source>
        <dbReference type="SAM" id="MobiDB-lite"/>
    </source>
</evidence>
<reference evidence="3" key="1">
    <citation type="submission" date="2023-06" db="EMBL/GenBank/DDBJ databases">
        <title>Genome-scale phylogeny and comparative genomics of the fungal order Sordariales.</title>
        <authorList>
            <consortium name="Lawrence Berkeley National Laboratory"/>
            <person name="Hensen N."/>
            <person name="Bonometti L."/>
            <person name="Westerberg I."/>
            <person name="Brannstrom I.O."/>
            <person name="Guillou S."/>
            <person name="Cros-Aarteil S."/>
            <person name="Calhoun S."/>
            <person name="Haridas S."/>
            <person name="Kuo A."/>
            <person name="Mondo S."/>
            <person name="Pangilinan J."/>
            <person name="Riley R."/>
            <person name="Labutti K."/>
            <person name="Andreopoulos B."/>
            <person name="Lipzen A."/>
            <person name="Chen C."/>
            <person name="Yanf M."/>
            <person name="Daum C."/>
            <person name="Ng V."/>
            <person name="Clum A."/>
            <person name="Steindorff A."/>
            <person name="Ohm R."/>
            <person name="Martin F."/>
            <person name="Silar P."/>
            <person name="Natvig D."/>
            <person name="Lalanne C."/>
            <person name="Gautier V."/>
            <person name="Ament-Velasquez S.L."/>
            <person name="Kruys A."/>
            <person name="Hutchinson M.I."/>
            <person name="Powell A.J."/>
            <person name="Barry K."/>
            <person name="Miller A.N."/>
            <person name="Grigoriev I.V."/>
            <person name="Debuchy R."/>
            <person name="Gladieux P."/>
            <person name="Thoren M.H."/>
            <person name="Johannesson H."/>
        </authorList>
    </citation>
    <scope>NUCLEOTIDE SEQUENCE</scope>
    <source>
        <strain evidence="3">SMH4607-1</strain>
    </source>
</reference>
<sequence>MKLDTRNSSAYNPTCYWPDGTDATNNLWPCIYTGSPVWSSLCCYPNDLCLRGLLCRKHNSPDWYRGGCKAKTTPSGECSNHCTEPQAPYFDNLGGPVRIGMCGDSDNATLYCDNKKNFASVCDSGGISGPYDDDVWMFDGVYSEFGTALMSGPQTASSASTASEAASVTDVLTTSTVARSTPASTEMTEPAAGSSSTPTATETAASAVFGTNSPRGPGTPEPTSPDQGGDVTSPGKSNDIALGVGVGIGLGGALLAIAILFLVWRKRRGQARWSRAASPKPPARPSRPESLIGVPYASMPYPRTPRA</sequence>
<dbReference type="AlphaFoldDB" id="A0AA40A3M2"/>
<gene>
    <name evidence="3" type="ORF">B0H67DRAFT_344490</name>
</gene>
<keyword evidence="2" id="KW-0812">Transmembrane</keyword>
<dbReference type="EMBL" id="JAUKUA010000006">
    <property type="protein sequence ID" value="KAK0708594.1"/>
    <property type="molecule type" value="Genomic_DNA"/>
</dbReference>
<feature type="region of interest" description="Disordered" evidence="1">
    <location>
        <begin position="272"/>
        <end position="307"/>
    </location>
</feature>
<keyword evidence="4" id="KW-1185">Reference proteome</keyword>
<accession>A0AA40A3M2</accession>
<keyword evidence="2" id="KW-1133">Transmembrane helix</keyword>
<feature type="transmembrane region" description="Helical" evidence="2">
    <location>
        <begin position="240"/>
        <end position="264"/>
    </location>
</feature>
<feature type="region of interest" description="Disordered" evidence="1">
    <location>
        <begin position="167"/>
        <end position="236"/>
    </location>
</feature>
<protein>
    <submittedName>
        <fullName evidence="3">Uncharacterized protein</fullName>
    </submittedName>
</protein>
<feature type="compositionally biased region" description="Polar residues" evidence="1">
    <location>
        <begin position="170"/>
        <end position="187"/>
    </location>
</feature>
<comment type="caution">
    <text evidence="3">The sequence shown here is derived from an EMBL/GenBank/DDBJ whole genome shotgun (WGS) entry which is preliminary data.</text>
</comment>
<organism evidence="3 4">
    <name type="scientific">Lasiosphaeris hirsuta</name>
    <dbReference type="NCBI Taxonomy" id="260670"/>
    <lineage>
        <taxon>Eukaryota</taxon>
        <taxon>Fungi</taxon>
        <taxon>Dikarya</taxon>
        <taxon>Ascomycota</taxon>
        <taxon>Pezizomycotina</taxon>
        <taxon>Sordariomycetes</taxon>
        <taxon>Sordariomycetidae</taxon>
        <taxon>Sordariales</taxon>
        <taxon>Lasiosphaeriaceae</taxon>
        <taxon>Lasiosphaeris</taxon>
    </lineage>
</organism>
<proteinExistence type="predicted"/>
<dbReference type="Proteomes" id="UP001172102">
    <property type="component" value="Unassembled WGS sequence"/>
</dbReference>
<name>A0AA40A3M2_9PEZI</name>
<feature type="compositionally biased region" description="Low complexity" evidence="1">
    <location>
        <begin position="188"/>
        <end position="207"/>
    </location>
</feature>
<evidence type="ECO:0000313" key="3">
    <source>
        <dbReference type="EMBL" id="KAK0708594.1"/>
    </source>
</evidence>
<evidence type="ECO:0000313" key="4">
    <source>
        <dbReference type="Proteomes" id="UP001172102"/>
    </source>
</evidence>
<evidence type="ECO:0000256" key="2">
    <source>
        <dbReference type="SAM" id="Phobius"/>
    </source>
</evidence>
<keyword evidence="2" id="KW-0472">Membrane</keyword>